<name>A0ABR3JJ49_9AGAR</name>
<protein>
    <submittedName>
        <fullName evidence="1">Uncharacterized protein</fullName>
    </submittedName>
</protein>
<gene>
    <name evidence="1" type="ORF">HGRIS_001682</name>
</gene>
<evidence type="ECO:0000313" key="1">
    <source>
        <dbReference type="EMBL" id="KAL0955438.1"/>
    </source>
</evidence>
<organism evidence="1 2">
    <name type="scientific">Hohenbuehelia grisea</name>
    <dbReference type="NCBI Taxonomy" id="104357"/>
    <lineage>
        <taxon>Eukaryota</taxon>
        <taxon>Fungi</taxon>
        <taxon>Dikarya</taxon>
        <taxon>Basidiomycota</taxon>
        <taxon>Agaricomycotina</taxon>
        <taxon>Agaricomycetes</taxon>
        <taxon>Agaricomycetidae</taxon>
        <taxon>Agaricales</taxon>
        <taxon>Pleurotineae</taxon>
        <taxon>Pleurotaceae</taxon>
        <taxon>Hohenbuehelia</taxon>
    </lineage>
</organism>
<evidence type="ECO:0000313" key="2">
    <source>
        <dbReference type="Proteomes" id="UP001556367"/>
    </source>
</evidence>
<accession>A0ABR3JJ49</accession>
<dbReference type="EMBL" id="JASNQZ010000006">
    <property type="protein sequence ID" value="KAL0955438.1"/>
    <property type="molecule type" value="Genomic_DNA"/>
</dbReference>
<comment type="caution">
    <text evidence="1">The sequence shown here is derived from an EMBL/GenBank/DDBJ whole genome shotgun (WGS) entry which is preliminary data.</text>
</comment>
<sequence>MQPSSLGQLPTPVHSTVVDELTVSLTGLLTEKCVTYGSIYHGRVVTFIIKPIAEALVHLSSTSADPRVLGKAIAKLAEGYIRRLDDPLSLPPSMAAGPFATAKWDIWLESNTASSPPPTYRFILASSLALLELIGQNYCNHSFTSDLQRLFSIPNLATNDLTSSILRSNIKWDDDADADSVVECPIPEHSGPASELASDLHRLLHRNKLLPRKKSQHRRAVMTAIYEIAEMQLCLTKYCDAQALVGPMKQFALLAAKQADVLSSQGCIQWSSEEPWVLWLGETSQDQDFPIEAGGIRELACIFTRITRLGVQPSIIQNTFLDVLCERDWLRRFTEYPPRKPRTQDLVKDPHGLEIALRRKQKCGRKKKGQSLLLKTLKRQHHVCSRSKSSAKVTEWLHLRNQ</sequence>
<dbReference type="Proteomes" id="UP001556367">
    <property type="component" value="Unassembled WGS sequence"/>
</dbReference>
<reference evidence="2" key="1">
    <citation type="submission" date="2024-06" db="EMBL/GenBank/DDBJ databases">
        <title>Multi-omics analyses provide insights into the biosynthesis of the anticancer antibiotic pleurotin in Hohenbuehelia grisea.</title>
        <authorList>
            <person name="Weaver J.A."/>
            <person name="Alberti F."/>
        </authorList>
    </citation>
    <scope>NUCLEOTIDE SEQUENCE [LARGE SCALE GENOMIC DNA]</scope>
    <source>
        <strain evidence="2">T-177</strain>
    </source>
</reference>
<proteinExistence type="predicted"/>
<keyword evidence="2" id="KW-1185">Reference proteome</keyword>